<evidence type="ECO:0000259" key="5">
    <source>
        <dbReference type="Pfam" id="PF10374"/>
    </source>
</evidence>
<evidence type="ECO:0000259" key="4">
    <source>
        <dbReference type="Pfam" id="PF10373"/>
    </source>
</evidence>
<reference evidence="6 7" key="1">
    <citation type="journal article" date="2023" name="BMC Biol.">
        <title>The compact genome of the sponge Oopsacas minuta (Hexactinellida) is lacking key metazoan core genes.</title>
        <authorList>
            <person name="Santini S."/>
            <person name="Schenkelaars Q."/>
            <person name="Jourda C."/>
            <person name="Duchesne M."/>
            <person name="Belahbib H."/>
            <person name="Rocher C."/>
            <person name="Selva M."/>
            <person name="Riesgo A."/>
            <person name="Vervoort M."/>
            <person name="Leys S.P."/>
            <person name="Kodjabachian L."/>
            <person name="Le Bivic A."/>
            <person name="Borchiellini C."/>
            <person name="Claverie J.M."/>
            <person name="Renard E."/>
        </authorList>
    </citation>
    <scope>NUCLEOTIDE SEQUENCE [LARGE SCALE GENOMIC DNA]</scope>
    <source>
        <strain evidence="6">SPO-2</strain>
    </source>
</reference>
<keyword evidence="7" id="KW-1185">Reference proteome</keyword>
<dbReference type="InterPro" id="IPR019458">
    <property type="entry name" value="Est1-like_N"/>
</dbReference>
<feature type="compositionally biased region" description="Polar residues" evidence="3">
    <location>
        <begin position="444"/>
        <end position="453"/>
    </location>
</feature>
<evidence type="ECO:0000256" key="3">
    <source>
        <dbReference type="SAM" id="MobiDB-lite"/>
    </source>
</evidence>
<name>A0AAV7K1V9_9METZ</name>
<feature type="domain" description="DNA/RNA-binding" evidence="4">
    <location>
        <begin position="182"/>
        <end position="386"/>
    </location>
</feature>
<dbReference type="Proteomes" id="UP001165289">
    <property type="component" value="Unassembled WGS sequence"/>
</dbReference>
<dbReference type="PANTHER" id="PTHR15696">
    <property type="entry name" value="SMG-7 SUPPRESSOR WITH MORPHOLOGICAL EFFECT ON GENITALIA PROTEIN 7"/>
    <property type="match status" value="1"/>
</dbReference>
<evidence type="ECO:0000256" key="2">
    <source>
        <dbReference type="SAM" id="Coils"/>
    </source>
</evidence>
<keyword evidence="1" id="KW-0866">Nonsense-mediated mRNA decay</keyword>
<feature type="compositionally biased region" description="Polar residues" evidence="3">
    <location>
        <begin position="531"/>
        <end position="556"/>
    </location>
</feature>
<dbReference type="GO" id="GO:0042162">
    <property type="term" value="F:telomeric DNA binding"/>
    <property type="evidence" value="ECO:0007669"/>
    <property type="project" value="TreeGrafter"/>
</dbReference>
<evidence type="ECO:0000256" key="1">
    <source>
        <dbReference type="ARBA" id="ARBA00023161"/>
    </source>
</evidence>
<feature type="domain" description="Telomerase activating protein Est1-like N-terminal" evidence="5">
    <location>
        <begin position="71"/>
        <end position="173"/>
    </location>
</feature>
<proteinExistence type="predicted"/>
<protein>
    <submittedName>
        <fullName evidence="6">Protein SMG5</fullName>
    </submittedName>
</protein>
<feature type="region of interest" description="Disordered" evidence="3">
    <location>
        <begin position="487"/>
        <end position="568"/>
    </location>
</feature>
<dbReference type="Gene3D" id="1.25.40.10">
    <property type="entry name" value="Tetratricopeptide repeat domain"/>
    <property type="match status" value="1"/>
</dbReference>
<dbReference type="GO" id="GO:0000184">
    <property type="term" value="P:nuclear-transcribed mRNA catabolic process, nonsense-mediated decay"/>
    <property type="evidence" value="ECO:0007669"/>
    <property type="project" value="UniProtKB-KW"/>
</dbReference>
<dbReference type="SUPFAM" id="SSF48452">
    <property type="entry name" value="TPR-like"/>
    <property type="match status" value="1"/>
</dbReference>
<dbReference type="InterPro" id="IPR011990">
    <property type="entry name" value="TPR-like_helical_dom_sf"/>
</dbReference>
<organism evidence="6 7">
    <name type="scientific">Oopsacas minuta</name>
    <dbReference type="NCBI Taxonomy" id="111878"/>
    <lineage>
        <taxon>Eukaryota</taxon>
        <taxon>Metazoa</taxon>
        <taxon>Porifera</taxon>
        <taxon>Hexactinellida</taxon>
        <taxon>Hexasterophora</taxon>
        <taxon>Lyssacinosida</taxon>
        <taxon>Leucopsacidae</taxon>
        <taxon>Oopsacas</taxon>
    </lineage>
</organism>
<sequence>MAEAVSKIETSVQHRYKAISALANQIDIHMKNSPSNDSLFQTKPLVLRKRLKDRCSRALLSNEFTFPQLDKIEDILWNLGFYRLIQKCRNSPEIQGDTPLQIGYRTHITAGIGFYISLLAKMTDTHNITTASFLDWNRYQEDSTICKNTDKQYEVYIYKCLIHLGDLSRYQQVFTHNYDVTKRYYYQAIILNPSLGHAYNQIAGMYPGINYNLDSVYFYLRALACTDSIVALSEVNIKVIYDKNRMQLDIVNALPPCVNASEYEHNERLLQRFIHGFLRLQEIFSPLHSSEQNGQDMEYMCSRLLKDFEECLAIDELCSTSKDSFDNEGILTSIVGGDPLFKICIISILTSHILRAHGSTHTPAATSFAVAIFSLIIQCCITRVRKIILSPLSTERGEPQFSLTAIQLLSKEIERLNNDSSIVLVDNISPDATQSPHDIEHKTSTPILPQNINKYGPDSDNDICINKRSMSSSKRVSRVQRVRIARDNDDDLSEGNVSDSILSSRSDSSSSSGFEILGTDHSSDEDDTSCDKPQNNTQIVLNNVSDESPESIMTTQDLKDTSELESADLNSPKLTPLETRTESISFEEPIETAKIILAAKFSMEDIEIPTATIKPDNTVYISDNLTKLCRDIQDESTLCAIRAFSIWLHNNPVILATCAQSSAILWSHLAALLNFLPSTSEFIQEGVFPEYKSSPDSFSLARDWSQSHPLLEDKLLYGFLQDEQLSNLKNMFISSTPEEEQCLTRLIYLRKFGLLMAANKLAPAFTFDPLTQLFVGPAQKELQNAKLAEEIKLIEQTQAREKQNNLMRALANQRLKGQVDMLRAQQQHLKDNLLPFILIPDALSLCNQLNTLKRLVNSKKFTLIIANVTLRILDEMKGQKKNFHVRQALRYIEHEFESSDQTVRPQALNVQVKSAGRDKRRQLSNPTVACISELFDVGFKHAEIESRMSSEAVCLLFDESIIQNFIAPGSRTYHQFAPVLETAGEAGVAWMSVSEFFYKWMAIKKD</sequence>
<dbReference type="Gene3D" id="3.40.50.1010">
    <property type="entry name" value="5'-nuclease"/>
    <property type="match status" value="1"/>
</dbReference>
<dbReference type="Pfam" id="PF10373">
    <property type="entry name" value="EST1_DNA_bind"/>
    <property type="match status" value="1"/>
</dbReference>
<evidence type="ECO:0000313" key="7">
    <source>
        <dbReference type="Proteomes" id="UP001165289"/>
    </source>
</evidence>
<feature type="coiled-coil region" evidence="2">
    <location>
        <begin position="784"/>
        <end position="832"/>
    </location>
</feature>
<dbReference type="InterPro" id="IPR045153">
    <property type="entry name" value="Est1/Ebs1-like"/>
</dbReference>
<dbReference type="Pfam" id="PF10374">
    <property type="entry name" value="EST1"/>
    <property type="match status" value="1"/>
</dbReference>
<comment type="caution">
    <text evidence="6">The sequence shown here is derived from an EMBL/GenBank/DDBJ whole genome shotgun (WGS) entry which is preliminary data.</text>
</comment>
<dbReference type="AlphaFoldDB" id="A0AAV7K1V9"/>
<keyword evidence="2" id="KW-0175">Coiled coil</keyword>
<dbReference type="GO" id="GO:0005697">
    <property type="term" value="C:telomerase holoenzyme complex"/>
    <property type="evidence" value="ECO:0007669"/>
    <property type="project" value="TreeGrafter"/>
</dbReference>
<feature type="region of interest" description="Disordered" evidence="3">
    <location>
        <begin position="433"/>
        <end position="460"/>
    </location>
</feature>
<accession>A0AAV7K1V9</accession>
<gene>
    <name evidence="6" type="ORF">LOD99_650</name>
</gene>
<feature type="compositionally biased region" description="Low complexity" evidence="3">
    <location>
        <begin position="498"/>
        <end position="512"/>
    </location>
</feature>
<dbReference type="GO" id="GO:0070034">
    <property type="term" value="F:telomerase RNA binding"/>
    <property type="evidence" value="ECO:0007669"/>
    <property type="project" value="TreeGrafter"/>
</dbReference>
<dbReference type="InterPro" id="IPR018834">
    <property type="entry name" value="DNA/RNA-bd_Est1-type"/>
</dbReference>
<dbReference type="PANTHER" id="PTHR15696:SF7">
    <property type="entry name" value="NONSENSE-MEDIATED MRNA DECAY FACTOR"/>
    <property type="match status" value="1"/>
</dbReference>
<evidence type="ECO:0000313" key="6">
    <source>
        <dbReference type="EMBL" id="KAI6654251.1"/>
    </source>
</evidence>
<dbReference type="EMBL" id="JAKMXF010000222">
    <property type="protein sequence ID" value="KAI6654251.1"/>
    <property type="molecule type" value="Genomic_DNA"/>
</dbReference>